<dbReference type="InterPro" id="IPR003660">
    <property type="entry name" value="HAMP_dom"/>
</dbReference>
<accession>A0AA35CMD4</accession>
<evidence type="ECO:0000259" key="15">
    <source>
        <dbReference type="PROSITE" id="PS50885"/>
    </source>
</evidence>
<reference evidence="16" key="1">
    <citation type="submission" date="2022-03" db="EMBL/GenBank/DDBJ databases">
        <title>Complete genome sequence of Caldinitratiruptor microaerophilus.</title>
        <authorList>
            <person name="Mukaiyama R."/>
            <person name="Nishiyama T."/>
            <person name="Ueda K."/>
        </authorList>
    </citation>
    <scope>NUCLEOTIDE SEQUENCE</scope>
    <source>
        <strain evidence="16">JCM 16183</strain>
    </source>
</reference>
<comment type="catalytic activity">
    <reaction evidence="1">
        <text>ATP + protein L-histidine = ADP + protein N-phospho-L-histidine.</text>
        <dbReference type="EC" id="2.7.13.3"/>
    </reaction>
</comment>
<protein>
    <recommendedName>
        <fullName evidence="3">histidine kinase</fullName>
        <ecNumber evidence="3">2.7.13.3</ecNumber>
    </recommendedName>
</protein>
<evidence type="ECO:0000256" key="9">
    <source>
        <dbReference type="ARBA" id="ARBA00022840"/>
    </source>
</evidence>
<dbReference type="PANTHER" id="PTHR43711">
    <property type="entry name" value="TWO-COMPONENT HISTIDINE KINASE"/>
    <property type="match status" value="1"/>
</dbReference>
<dbReference type="PROSITE" id="PS50109">
    <property type="entry name" value="HIS_KIN"/>
    <property type="match status" value="1"/>
</dbReference>
<dbReference type="CDD" id="cd00082">
    <property type="entry name" value="HisKA"/>
    <property type="match status" value="1"/>
</dbReference>
<organism evidence="16 17">
    <name type="scientific">Caldinitratiruptor microaerophilus</name>
    <dbReference type="NCBI Taxonomy" id="671077"/>
    <lineage>
        <taxon>Bacteria</taxon>
        <taxon>Bacillati</taxon>
        <taxon>Bacillota</taxon>
        <taxon>Clostridia</taxon>
        <taxon>Eubacteriales</taxon>
        <taxon>Symbiobacteriaceae</taxon>
        <taxon>Caldinitratiruptor</taxon>
    </lineage>
</organism>
<evidence type="ECO:0000256" key="5">
    <source>
        <dbReference type="ARBA" id="ARBA00022553"/>
    </source>
</evidence>
<dbReference type="PRINTS" id="PR00344">
    <property type="entry name" value="BCTRLSENSOR"/>
</dbReference>
<name>A0AA35CMD4_9FIRM</name>
<sequence length="663" mass="71722">MRLGTSIRAKLLAAMLLLGFIPLSAGAGSLILGWRVLTRVTQEFVGRVPVAASTRIEELLYFRYVDIAHWARLDVVADPAAREAQSRLFAEIVSLYRPYAWVGLVDPSGRVVSASDPASAGADLSEAPWFRTARAEFAGVPAGNPAGGAGGATSWGELPVSVSDVHPLEPGDGQPVVGFTTPVRDRAGRLQGYLHSEVWLSFVVRHVLSLQPTPGARALLLDRAGRVLADNHGPRPVGDASPALPGWGVGVEDLLRLRAVQAALRGDTGVLRERVGQQDALVGFVPMRGYGPYRGLGWSLLLFLPVSEAYAAIWDQARFTAAILLVGLLLVIAVAVVLSRQMSAPVLRLAGIARRAEAGELVCDFPASGTRDEIAELTESFRGMVRAIGRKQSELEEANRRLEEANRQLEEANRLQSEFLTNVTHESRTPLTAVLAATEMLRQEVVGPLGPRQLRYVESIEANARRALEWINNLLDLARAEAGRMEFRPMAVDVPEVARRAREALEGPMGQKGLACREEWEPDLPAVRADPERLQQVLLNLLGNAVKFTPEGGSIAMGARRDGPAAVSIYVRDTGIGIPPEEQERIFEKFHQVDTRLSRRYPGTGVGLALVRRLVELHGGTIRVWSRPGEGAEFTVTLPVAAPERVPAAGGDHDVGAADPRRG</sequence>
<proteinExistence type="predicted"/>
<keyword evidence="9" id="KW-0067">ATP-binding</keyword>
<dbReference type="EMBL" id="AP025628">
    <property type="protein sequence ID" value="BDG61995.1"/>
    <property type="molecule type" value="Genomic_DNA"/>
</dbReference>
<dbReference type="CDD" id="cd16922">
    <property type="entry name" value="HATPase_EvgS-ArcB-TorS-like"/>
    <property type="match status" value="1"/>
</dbReference>
<evidence type="ECO:0000256" key="3">
    <source>
        <dbReference type="ARBA" id="ARBA00012438"/>
    </source>
</evidence>
<dbReference type="InterPro" id="IPR003661">
    <property type="entry name" value="HisK_dim/P_dom"/>
</dbReference>
<dbReference type="PROSITE" id="PS50885">
    <property type="entry name" value="HAMP"/>
    <property type="match status" value="1"/>
</dbReference>
<feature type="coiled-coil region" evidence="12">
    <location>
        <begin position="385"/>
        <end position="422"/>
    </location>
</feature>
<dbReference type="GO" id="GO:0005886">
    <property type="term" value="C:plasma membrane"/>
    <property type="evidence" value="ECO:0007669"/>
    <property type="project" value="UniProtKB-SubCell"/>
</dbReference>
<evidence type="ECO:0000256" key="10">
    <source>
        <dbReference type="ARBA" id="ARBA00023012"/>
    </source>
</evidence>
<dbReference type="Gene3D" id="3.30.565.10">
    <property type="entry name" value="Histidine kinase-like ATPase, C-terminal domain"/>
    <property type="match status" value="1"/>
</dbReference>
<evidence type="ECO:0000256" key="4">
    <source>
        <dbReference type="ARBA" id="ARBA00022475"/>
    </source>
</evidence>
<keyword evidence="5" id="KW-0597">Phosphoprotein</keyword>
<dbReference type="SUPFAM" id="SSF158472">
    <property type="entry name" value="HAMP domain-like"/>
    <property type="match status" value="1"/>
</dbReference>
<evidence type="ECO:0000256" key="2">
    <source>
        <dbReference type="ARBA" id="ARBA00004236"/>
    </source>
</evidence>
<dbReference type="Gene3D" id="1.10.287.130">
    <property type="match status" value="1"/>
</dbReference>
<keyword evidence="11 13" id="KW-0472">Membrane</keyword>
<dbReference type="Gene3D" id="6.10.340.10">
    <property type="match status" value="1"/>
</dbReference>
<dbReference type="InterPro" id="IPR036890">
    <property type="entry name" value="HATPase_C_sf"/>
</dbReference>
<dbReference type="SMART" id="SM00387">
    <property type="entry name" value="HATPase_c"/>
    <property type="match status" value="1"/>
</dbReference>
<keyword evidence="13" id="KW-0812">Transmembrane</keyword>
<keyword evidence="10" id="KW-0902">Two-component regulatory system</keyword>
<evidence type="ECO:0000256" key="13">
    <source>
        <dbReference type="SAM" id="Phobius"/>
    </source>
</evidence>
<evidence type="ECO:0000256" key="11">
    <source>
        <dbReference type="ARBA" id="ARBA00023136"/>
    </source>
</evidence>
<keyword evidence="6" id="KW-0808">Transferase</keyword>
<dbReference type="Pfam" id="PF02518">
    <property type="entry name" value="HATPase_c"/>
    <property type="match status" value="1"/>
</dbReference>
<dbReference type="InterPro" id="IPR004358">
    <property type="entry name" value="Sig_transdc_His_kin-like_C"/>
</dbReference>
<dbReference type="Gene3D" id="3.30.450.20">
    <property type="entry name" value="PAS domain"/>
    <property type="match status" value="1"/>
</dbReference>
<dbReference type="GO" id="GO:0000155">
    <property type="term" value="F:phosphorelay sensor kinase activity"/>
    <property type="evidence" value="ECO:0007669"/>
    <property type="project" value="InterPro"/>
</dbReference>
<evidence type="ECO:0000259" key="14">
    <source>
        <dbReference type="PROSITE" id="PS50109"/>
    </source>
</evidence>
<dbReference type="Pfam" id="PF00672">
    <property type="entry name" value="HAMP"/>
    <property type="match status" value="1"/>
</dbReference>
<evidence type="ECO:0000256" key="1">
    <source>
        <dbReference type="ARBA" id="ARBA00000085"/>
    </source>
</evidence>
<dbReference type="FunFam" id="3.30.565.10:FF:000023">
    <property type="entry name" value="PAS domain-containing sensor histidine kinase"/>
    <property type="match status" value="1"/>
</dbReference>
<keyword evidence="4" id="KW-1003">Cell membrane</keyword>
<keyword evidence="12" id="KW-0175">Coiled coil</keyword>
<dbReference type="Proteomes" id="UP001163687">
    <property type="component" value="Chromosome"/>
</dbReference>
<dbReference type="RefSeq" id="WP_264842608.1">
    <property type="nucleotide sequence ID" value="NZ_AP025628.1"/>
</dbReference>
<evidence type="ECO:0000256" key="12">
    <source>
        <dbReference type="SAM" id="Coils"/>
    </source>
</evidence>
<evidence type="ECO:0000313" key="16">
    <source>
        <dbReference type="EMBL" id="BDG61995.1"/>
    </source>
</evidence>
<feature type="domain" description="Histidine kinase" evidence="14">
    <location>
        <begin position="422"/>
        <end position="642"/>
    </location>
</feature>
<evidence type="ECO:0000256" key="7">
    <source>
        <dbReference type="ARBA" id="ARBA00022741"/>
    </source>
</evidence>
<dbReference type="AlphaFoldDB" id="A0AA35CMD4"/>
<keyword evidence="7" id="KW-0547">Nucleotide-binding</keyword>
<keyword evidence="13" id="KW-1133">Transmembrane helix</keyword>
<gene>
    <name evidence="16" type="ORF">caldi_30850</name>
</gene>
<dbReference type="SMART" id="SM00304">
    <property type="entry name" value="HAMP"/>
    <property type="match status" value="1"/>
</dbReference>
<feature type="transmembrane region" description="Helical" evidence="13">
    <location>
        <begin position="319"/>
        <end position="338"/>
    </location>
</feature>
<dbReference type="InterPro" id="IPR003594">
    <property type="entry name" value="HATPase_dom"/>
</dbReference>
<keyword evidence="17" id="KW-1185">Reference proteome</keyword>
<feature type="domain" description="HAMP" evidence="15">
    <location>
        <begin position="340"/>
        <end position="393"/>
    </location>
</feature>
<dbReference type="CDD" id="cd06225">
    <property type="entry name" value="HAMP"/>
    <property type="match status" value="1"/>
</dbReference>
<dbReference type="InterPro" id="IPR005467">
    <property type="entry name" value="His_kinase_dom"/>
</dbReference>
<dbReference type="PANTHER" id="PTHR43711:SF1">
    <property type="entry name" value="HISTIDINE KINASE 1"/>
    <property type="match status" value="1"/>
</dbReference>
<evidence type="ECO:0000256" key="6">
    <source>
        <dbReference type="ARBA" id="ARBA00022679"/>
    </source>
</evidence>
<dbReference type="InterPro" id="IPR036097">
    <property type="entry name" value="HisK_dim/P_sf"/>
</dbReference>
<dbReference type="InterPro" id="IPR050736">
    <property type="entry name" value="Sensor_HK_Regulatory"/>
</dbReference>
<dbReference type="Pfam" id="PF00512">
    <property type="entry name" value="HisKA"/>
    <property type="match status" value="1"/>
</dbReference>
<evidence type="ECO:0000256" key="8">
    <source>
        <dbReference type="ARBA" id="ARBA00022777"/>
    </source>
</evidence>
<keyword evidence="8" id="KW-0418">Kinase</keyword>
<feature type="transmembrane region" description="Helical" evidence="13">
    <location>
        <begin position="295"/>
        <end position="313"/>
    </location>
</feature>
<dbReference type="KEGG" id="cmic:caldi_30850"/>
<dbReference type="SUPFAM" id="SSF55874">
    <property type="entry name" value="ATPase domain of HSP90 chaperone/DNA topoisomerase II/histidine kinase"/>
    <property type="match status" value="1"/>
</dbReference>
<feature type="transmembrane region" description="Helical" evidence="13">
    <location>
        <begin position="12"/>
        <end position="37"/>
    </location>
</feature>
<comment type="subcellular location">
    <subcellularLocation>
        <location evidence="2">Cell membrane</location>
    </subcellularLocation>
</comment>
<dbReference type="GO" id="GO:0005524">
    <property type="term" value="F:ATP binding"/>
    <property type="evidence" value="ECO:0007669"/>
    <property type="project" value="UniProtKB-KW"/>
</dbReference>
<dbReference type="SMART" id="SM00388">
    <property type="entry name" value="HisKA"/>
    <property type="match status" value="1"/>
</dbReference>
<dbReference type="EC" id="2.7.13.3" evidence="3"/>
<evidence type="ECO:0000313" key="17">
    <source>
        <dbReference type="Proteomes" id="UP001163687"/>
    </source>
</evidence>
<dbReference type="SUPFAM" id="SSF47384">
    <property type="entry name" value="Homodimeric domain of signal transducing histidine kinase"/>
    <property type="match status" value="1"/>
</dbReference>